<reference evidence="5 6" key="1">
    <citation type="submission" date="2024-09" db="EMBL/GenBank/DDBJ databases">
        <title>Laminarin stimulates single cell rates of sulfate reduction while oxygen inhibits transcriptomic activity in coastal marine sediment.</title>
        <authorList>
            <person name="Lindsay M."/>
            <person name="Orcutt B."/>
            <person name="Emerson D."/>
            <person name="Stepanauskas R."/>
            <person name="D'Angelo T."/>
        </authorList>
    </citation>
    <scope>NUCLEOTIDE SEQUENCE [LARGE SCALE GENOMIC DNA]</scope>
    <source>
        <strain evidence="5">SAG AM-311-K15</strain>
    </source>
</reference>
<evidence type="ECO:0000256" key="1">
    <source>
        <dbReference type="ARBA" id="ARBA00023015"/>
    </source>
</evidence>
<evidence type="ECO:0000256" key="2">
    <source>
        <dbReference type="ARBA" id="ARBA00023125"/>
    </source>
</evidence>
<evidence type="ECO:0000256" key="3">
    <source>
        <dbReference type="ARBA" id="ARBA00023163"/>
    </source>
</evidence>
<dbReference type="InterPro" id="IPR000835">
    <property type="entry name" value="HTH_MarR-typ"/>
</dbReference>
<dbReference type="EMBL" id="JBHPBY010000299">
    <property type="protein sequence ID" value="MFC1852339.1"/>
    <property type="molecule type" value="Genomic_DNA"/>
</dbReference>
<accession>A0ABV6Z1K5</accession>
<dbReference type="SUPFAM" id="SSF46785">
    <property type="entry name" value="Winged helix' DNA-binding domain"/>
    <property type="match status" value="1"/>
</dbReference>
<dbReference type="PROSITE" id="PS50995">
    <property type="entry name" value="HTH_MARR_2"/>
    <property type="match status" value="1"/>
</dbReference>
<dbReference type="PROSITE" id="PS01117">
    <property type="entry name" value="HTH_MARR_1"/>
    <property type="match status" value="1"/>
</dbReference>
<evidence type="ECO:0000313" key="5">
    <source>
        <dbReference type="EMBL" id="MFC1852339.1"/>
    </source>
</evidence>
<protein>
    <submittedName>
        <fullName evidence="5">MarR family winged helix-turn-helix transcriptional regulator</fullName>
    </submittedName>
</protein>
<keyword evidence="2" id="KW-0238">DNA-binding</keyword>
<gene>
    <name evidence="5" type="ORF">ACFL27_19245</name>
</gene>
<sequence length="144" mass="16899">MSRSNESIGFLLGALLRRKSLVFRALLLPYHLTPRRYAILSRLWEEDGLHLNELAHRLYVDSSSLCRTLSDMEKAGLLIRRRNSQDRRVFHLYLSERSRALEAVLLPHVKKHNERMLSGISEESVESLRQTIRQMLVNFRQGKM</sequence>
<keyword evidence="3" id="KW-0804">Transcription</keyword>
<dbReference type="Pfam" id="PF01047">
    <property type="entry name" value="MarR"/>
    <property type="match status" value="1"/>
</dbReference>
<dbReference type="InterPro" id="IPR036388">
    <property type="entry name" value="WH-like_DNA-bd_sf"/>
</dbReference>
<evidence type="ECO:0000313" key="6">
    <source>
        <dbReference type="Proteomes" id="UP001594351"/>
    </source>
</evidence>
<dbReference type="Gene3D" id="1.10.10.10">
    <property type="entry name" value="Winged helix-like DNA-binding domain superfamily/Winged helix DNA-binding domain"/>
    <property type="match status" value="1"/>
</dbReference>
<evidence type="ECO:0000259" key="4">
    <source>
        <dbReference type="PROSITE" id="PS50995"/>
    </source>
</evidence>
<dbReference type="PRINTS" id="PR00598">
    <property type="entry name" value="HTHMARR"/>
</dbReference>
<dbReference type="InterPro" id="IPR023187">
    <property type="entry name" value="Tscrpt_reg_MarR-type_CS"/>
</dbReference>
<keyword evidence="1" id="KW-0805">Transcription regulation</keyword>
<dbReference type="InterPro" id="IPR036390">
    <property type="entry name" value="WH_DNA-bd_sf"/>
</dbReference>
<organism evidence="5 6">
    <name type="scientific">candidate division CSSED10-310 bacterium</name>
    <dbReference type="NCBI Taxonomy" id="2855610"/>
    <lineage>
        <taxon>Bacteria</taxon>
        <taxon>Bacteria division CSSED10-310</taxon>
    </lineage>
</organism>
<dbReference type="SMART" id="SM00347">
    <property type="entry name" value="HTH_MARR"/>
    <property type="match status" value="1"/>
</dbReference>
<dbReference type="PANTHER" id="PTHR42756">
    <property type="entry name" value="TRANSCRIPTIONAL REGULATOR, MARR"/>
    <property type="match status" value="1"/>
</dbReference>
<dbReference type="PANTHER" id="PTHR42756:SF1">
    <property type="entry name" value="TRANSCRIPTIONAL REPRESSOR OF EMRAB OPERON"/>
    <property type="match status" value="1"/>
</dbReference>
<proteinExistence type="predicted"/>
<dbReference type="Proteomes" id="UP001594351">
    <property type="component" value="Unassembled WGS sequence"/>
</dbReference>
<comment type="caution">
    <text evidence="5">The sequence shown here is derived from an EMBL/GenBank/DDBJ whole genome shotgun (WGS) entry which is preliminary data.</text>
</comment>
<feature type="domain" description="HTH marR-type" evidence="4">
    <location>
        <begin position="1"/>
        <end position="137"/>
    </location>
</feature>
<name>A0ABV6Z1K5_UNCC1</name>
<keyword evidence="6" id="KW-1185">Reference proteome</keyword>